<dbReference type="PROSITE" id="PS50240">
    <property type="entry name" value="TRYPSIN_DOM"/>
    <property type="match status" value="3"/>
</dbReference>
<keyword evidence="4 10" id="KW-0732">Signal</keyword>
<dbReference type="EnsemblMetazoa" id="ACUA026128-RA">
    <property type="protein sequence ID" value="ACUA026128-PA"/>
    <property type="gene ID" value="ACUA026128"/>
</dbReference>
<dbReference type="GO" id="GO:0005576">
    <property type="term" value="C:extracellular region"/>
    <property type="evidence" value="ECO:0007669"/>
    <property type="project" value="UniProtKB-SubCell"/>
</dbReference>
<reference evidence="13" key="1">
    <citation type="submission" date="2013-09" db="EMBL/GenBank/DDBJ databases">
        <title>The Genome Sequence of Anopheles culicifacies species A.</title>
        <authorList>
            <consortium name="The Broad Institute Genomics Platform"/>
            <person name="Neafsey D.E."/>
            <person name="Besansky N."/>
            <person name="Howell P."/>
            <person name="Walton C."/>
            <person name="Young S.K."/>
            <person name="Zeng Q."/>
            <person name="Gargeya S."/>
            <person name="Fitzgerald M."/>
            <person name="Haas B."/>
            <person name="Abouelleil A."/>
            <person name="Allen A.W."/>
            <person name="Alvarado L."/>
            <person name="Arachchi H.M."/>
            <person name="Berlin A.M."/>
            <person name="Chapman S.B."/>
            <person name="Gainer-Dewar J."/>
            <person name="Goldberg J."/>
            <person name="Griggs A."/>
            <person name="Gujja S."/>
            <person name="Hansen M."/>
            <person name="Howarth C."/>
            <person name="Imamovic A."/>
            <person name="Ireland A."/>
            <person name="Larimer J."/>
            <person name="McCowan C."/>
            <person name="Murphy C."/>
            <person name="Pearson M."/>
            <person name="Poon T.W."/>
            <person name="Priest M."/>
            <person name="Roberts A."/>
            <person name="Saif S."/>
            <person name="Shea T."/>
            <person name="Sisk P."/>
            <person name="Sykes S."/>
            <person name="Wortman J."/>
            <person name="Nusbaum C."/>
            <person name="Birren B."/>
        </authorList>
    </citation>
    <scope>NUCLEOTIDE SEQUENCE [LARGE SCALE GENOMIC DNA]</scope>
    <source>
        <strain evidence="13">A-37</strain>
    </source>
</reference>
<dbReference type="InterPro" id="IPR043504">
    <property type="entry name" value="Peptidase_S1_PA_chymotrypsin"/>
</dbReference>
<feature type="domain" description="Peptidase S1" evidence="11">
    <location>
        <begin position="610"/>
        <end position="856"/>
    </location>
</feature>
<evidence type="ECO:0000313" key="13">
    <source>
        <dbReference type="Proteomes" id="UP000075883"/>
    </source>
</evidence>
<dbReference type="AlphaFoldDB" id="A0A182MTU7"/>
<dbReference type="Pfam" id="PF00089">
    <property type="entry name" value="Trypsin"/>
    <property type="match status" value="4"/>
</dbReference>
<evidence type="ECO:0000256" key="5">
    <source>
        <dbReference type="ARBA" id="ARBA00022801"/>
    </source>
</evidence>
<keyword evidence="5" id="KW-0378">Hydrolase</keyword>
<comment type="similarity">
    <text evidence="9">Belongs to the peptidase S1 family. CLIP subfamily.</text>
</comment>
<evidence type="ECO:0000256" key="8">
    <source>
        <dbReference type="ARBA" id="ARBA00023157"/>
    </source>
</evidence>
<evidence type="ECO:0000256" key="9">
    <source>
        <dbReference type="ARBA" id="ARBA00024195"/>
    </source>
</evidence>
<evidence type="ECO:0000256" key="3">
    <source>
        <dbReference type="ARBA" id="ARBA00022670"/>
    </source>
</evidence>
<keyword evidence="8" id="KW-1015">Disulfide bond</keyword>
<dbReference type="InterPro" id="IPR051333">
    <property type="entry name" value="CLIP_Serine_Protease"/>
</dbReference>
<dbReference type="Proteomes" id="UP000075883">
    <property type="component" value="Unassembled WGS sequence"/>
</dbReference>
<feature type="domain" description="Peptidase S1" evidence="11">
    <location>
        <begin position="40"/>
        <end position="287"/>
    </location>
</feature>
<evidence type="ECO:0000256" key="7">
    <source>
        <dbReference type="ARBA" id="ARBA00023145"/>
    </source>
</evidence>
<dbReference type="SMART" id="SM00020">
    <property type="entry name" value="Tryp_SPc"/>
    <property type="match status" value="1"/>
</dbReference>
<dbReference type="STRING" id="139723.A0A182MTU7"/>
<reference evidence="12" key="2">
    <citation type="submission" date="2020-05" db="UniProtKB">
        <authorList>
            <consortium name="EnsemblMetazoa"/>
        </authorList>
    </citation>
    <scope>IDENTIFICATION</scope>
    <source>
        <strain evidence="12">A-37</strain>
    </source>
</reference>
<dbReference type="GO" id="GO:0004252">
    <property type="term" value="F:serine-type endopeptidase activity"/>
    <property type="evidence" value="ECO:0007669"/>
    <property type="project" value="InterPro"/>
</dbReference>
<keyword evidence="7" id="KW-0865">Zymogen</keyword>
<dbReference type="CDD" id="cd00190">
    <property type="entry name" value="Tryp_SPc"/>
    <property type="match status" value="1"/>
</dbReference>
<dbReference type="InterPro" id="IPR001254">
    <property type="entry name" value="Trypsin_dom"/>
</dbReference>
<organism evidence="12 13">
    <name type="scientific">Anopheles culicifacies</name>
    <dbReference type="NCBI Taxonomy" id="139723"/>
    <lineage>
        <taxon>Eukaryota</taxon>
        <taxon>Metazoa</taxon>
        <taxon>Ecdysozoa</taxon>
        <taxon>Arthropoda</taxon>
        <taxon>Hexapoda</taxon>
        <taxon>Insecta</taxon>
        <taxon>Pterygota</taxon>
        <taxon>Neoptera</taxon>
        <taxon>Endopterygota</taxon>
        <taxon>Diptera</taxon>
        <taxon>Nematocera</taxon>
        <taxon>Culicoidea</taxon>
        <taxon>Culicidae</taxon>
        <taxon>Anophelinae</taxon>
        <taxon>Anopheles</taxon>
        <taxon>culicifacies species complex</taxon>
    </lineage>
</organism>
<protein>
    <recommendedName>
        <fullName evidence="11">Peptidase S1 domain-containing protein</fullName>
    </recommendedName>
</protein>
<dbReference type="PANTHER" id="PTHR24260">
    <property type="match status" value="1"/>
</dbReference>
<dbReference type="Gene3D" id="2.40.10.10">
    <property type="entry name" value="Trypsin-like serine proteases"/>
    <property type="match status" value="5"/>
</dbReference>
<dbReference type="PANTHER" id="PTHR24260:SF136">
    <property type="entry name" value="GH08193P-RELATED"/>
    <property type="match status" value="1"/>
</dbReference>
<evidence type="ECO:0000256" key="6">
    <source>
        <dbReference type="ARBA" id="ARBA00022825"/>
    </source>
</evidence>
<dbReference type="PRINTS" id="PR00722">
    <property type="entry name" value="CHYMOTRYPSIN"/>
</dbReference>
<name>A0A182MTU7_9DIPT</name>
<dbReference type="EMBL" id="AXCM01003941">
    <property type="status" value="NOT_ANNOTATED_CDS"/>
    <property type="molecule type" value="Genomic_DNA"/>
</dbReference>
<dbReference type="SUPFAM" id="SSF50494">
    <property type="entry name" value="Trypsin-like serine proteases"/>
    <property type="match status" value="4"/>
</dbReference>
<keyword evidence="6" id="KW-0720">Serine protease</keyword>
<dbReference type="InterPro" id="IPR001314">
    <property type="entry name" value="Peptidase_S1A"/>
</dbReference>
<dbReference type="GO" id="GO:0006508">
    <property type="term" value="P:proteolysis"/>
    <property type="evidence" value="ECO:0007669"/>
    <property type="project" value="UniProtKB-KW"/>
</dbReference>
<dbReference type="InterPro" id="IPR009003">
    <property type="entry name" value="Peptidase_S1_PA"/>
</dbReference>
<evidence type="ECO:0000256" key="4">
    <source>
        <dbReference type="ARBA" id="ARBA00022729"/>
    </source>
</evidence>
<keyword evidence="2" id="KW-0964">Secreted</keyword>
<feature type="domain" description="Peptidase S1" evidence="11">
    <location>
        <begin position="316"/>
        <end position="568"/>
    </location>
</feature>
<evidence type="ECO:0000313" key="12">
    <source>
        <dbReference type="EnsemblMetazoa" id="ACUA026128-PA"/>
    </source>
</evidence>
<dbReference type="FunFam" id="2.40.10.10:FF:000146">
    <property type="entry name" value="Serine protease 53"/>
    <property type="match status" value="1"/>
</dbReference>
<keyword evidence="3" id="KW-0645">Protease</keyword>
<proteinExistence type="inferred from homology"/>
<accession>A0A182MTU7</accession>
<sequence>MRYQLGWFVLLSSALCVTGQTAGVDRLVCGRRKVRSVYLIHNGIDARAGHWPWHATIFTRNNGAEDYSCGGTIIDEDTILTSAHCVFLGNKLRPANQLAVHVGRLQLTEPNQYTQVQGVREIIAHPGFKSRRFVHDIALIKLDTNITMTKYVQPACLWTMDNNQELIVGKNGTVLGFGLTEQDAVAEQLKQALVGVVDTLTCIANDRAAFGTQLTQEMFCVAGEPGVSACNGDSGGGLFLEIGGKWFVRGIVSFIPSHRKTGLCDTSKYTAFTDVAMYMEWIEPYINRKVLVFDTDDYDVDYEEKLPLFNLDTCGISSTTFMVDESRLTLPWFGNVFVYPAGYTKCIVTLVSEWYAIGPASCLENAGNELRIRLGDHIDSQESVCFDRNETRVCSTPPQTLQIHRIIIHPRYNRNQFTDNIALIELLTPADTTRPNAKPICVPIVKELYTNRTTSLSIVSYSQMNRSFESKPISYLNASYCATVYAEKGLKLNLEDKRLCGVLSAEDTMDCVPLKSGVALQELVPYGTSKRYVLRGLDGFGLSCEDDLPPTVYINLYAYLDWMLYNMRPNVVDDSAADFTIESKWKRLQQKEGNEKLRLFDLETCGESLTVQGTARSITYMPWIGSLQGQEDVFNSPERLQSKIVLISEWYALAPAHIFNKTVSWRTITLGYYDVIVKLRCEFMNCDPPYQEVGIKQVTIHPDYDGTLNQNNIALIELLDPANLTKPSISPICLPLMEELRNVTPLQTGLATSLMNTRRVVRLSTLNCQARLIHRRYFLPTSEIPLCADEYESGLKRAVDDEGAALQGLLFFADQKRFFLNGISFLLRSVQSENEELPYLFTDTNLHLDWILDNMNIGTKRNSSLDVRFAPPSRIDRLPVGHESRRRLFNFNTCGLYSNNSNEPWVGYVRTWNTAVESYQMTKCTVTLISKWYAVGPARCLNHEPERSIVQFGGFEQLTAATCDGEFCKLPTQTIAIGNVILHPDYNTLNHDNNIALVQLAAPADVGQENVRPICLPVLDELRSYDVSSMRVASEAALFDHSLITPEVGDNYLDPAECQKRWDGQALNIPIQRTKLCILRNMDMSLSTQMSSLNLTEYLTFV</sequence>
<feature type="signal peptide" evidence="10">
    <location>
        <begin position="1"/>
        <end position="19"/>
    </location>
</feature>
<evidence type="ECO:0000256" key="1">
    <source>
        <dbReference type="ARBA" id="ARBA00004613"/>
    </source>
</evidence>
<dbReference type="VEuPathDB" id="VectorBase:ACUA026128"/>
<evidence type="ECO:0000256" key="2">
    <source>
        <dbReference type="ARBA" id="ARBA00022525"/>
    </source>
</evidence>
<evidence type="ECO:0000256" key="10">
    <source>
        <dbReference type="SAM" id="SignalP"/>
    </source>
</evidence>
<feature type="chain" id="PRO_5008128797" description="Peptidase S1 domain-containing protein" evidence="10">
    <location>
        <begin position="20"/>
        <end position="1102"/>
    </location>
</feature>
<keyword evidence="13" id="KW-1185">Reference proteome</keyword>
<comment type="subcellular location">
    <subcellularLocation>
        <location evidence="1">Secreted</location>
    </subcellularLocation>
</comment>
<evidence type="ECO:0000259" key="11">
    <source>
        <dbReference type="PROSITE" id="PS50240"/>
    </source>
</evidence>